<dbReference type="InterPro" id="IPR036388">
    <property type="entry name" value="WH-like_DNA-bd_sf"/>
</dbReference>
<dbReference type="Proteomes" id="UP000663882">
    <property type="component" value="Unassembled WGS sequence"/>
</dbReference>
<dbReference type="InterPro" id="IPR036390">
    <property type="entry name" value="WH_DNA-bd_sf"/>
</dbReference>
<gene>
    <name evidence="4" type="ORF">FNK824_LOCUS26710</name>
    <name evidence="3" type="ORF">OTI717_LOCUS21615</name>
    <name evidence="1" type="ORF">RFH988_LOCUS3626</name>
    <name evidence="2" type="ORF">SEV965_LOCUS5382</name>
</gene>
<dbReference type="SUPFAM" id="SSF46785">
    <property type="entry name" value="Winged helix' DNA-binding domain"/>
    <property type="match status" value="1"/>
</dbReference>
<dbReference type="OrthoDB" id="10023212at2759"/>
<dbReference type="EMBL" id="CAJOAX010003533">
    <property type="protein sequence ID" value="CAF3859488.1"/>
    <property type="molecule type" value="Genomic_DNA"/>
</dbReference>
<dbReference type="EMBL" id="CAJOBE010006700">
    <property type="protein sequence ID" value="CAF4014697.1"/>
    <property type="molecule type" value="Genomic_DNA"/>
</dbReference>
<dbReference type="Proteomes" id="UP000663823">
    <property type="component" value="Unassembled WGS sequence"/>
</dbReference>
<dbReference type="Proteomes" id="UP000663889">
    <property type="component" value="Unassembled WGS sequence"/>
</dbReference>
<evidence type="ECO:0000313" key="1">
    <source>
        <dbReference type="EMBL" id="CAF0795121.1"/>
    </source>
</evidence>
<dbReference type="Gene3D" id="1.10.10.10">
    <property type="entry name" value="Winged helix-like DNA-binding domain superfamily/Winged helix DNA-binding domain"/>
    <property type="match status" value="1"/>
</dbReference>
<name>A0A813ZB41_9BILA</name>
<proteinExistence type="predicted"/>
<accession>A0A813ZB41</accession>
<dbReference type="EMBL" id="CAJNOO010000088">
    <property type="protein sequence ID" value="CAF0795121.1"/>
    <property type="molecule type" value="Genomic_DNA"/>
</dbReference>
<comment type="caution">
    <text evidence="2">The sequence shown here is derived from an EMBL/GenBank/DDBJ whole genome shotgun (WGS) entry which is preliminary data.</text>
</comment>
<organism evidence="2 5">
    <name type="scientific">Rotaria sordida</name>
    <dbReference type="NCBI Taxonomy" id="392033"/>
    <lineage>
        <taxon>Eukaryota</taxon>
        <taxon>Metazoa</taxon>
        <taxon>Spiralia</taxon>
        <taxon>Gnathifera</taxon>
        <taxon>Rotifera</taxon>
        <taxon>Eurotatoria</taxon>
        <taxon>Bdelloidea</taxon>
        <taxon>Philodinida</taxon>
        <taxon>Philodinidae</taxon>
        <taxon>Rotaria</taxon>
    </lineage>
</organism>
<dbReference type="Proteomes" id="UP000663874">
    <property type="component" value="Unassembled WGS sequence"/>
</dbReference>
<protein>
    <submittedName>
        <fullName evidence="2">Uncharacterized protein</fullName>
    </submittedName>
</protein>
<dbReference type="EMBL" id="CAJNOU010000164">
    <property type="protein sequence ID" value="CAF0895986.1"/>
    <property type="molecule type" value="Genomic_DNA"/>
</dbReference>
<evidence type="ECO:0000313" key="4">
    <source>
        <dbReference type="EMBL" id="CAF4014697.1"/>
    </source>
</evidence>
<dbReference type="AlphaFoldDB" id="A0A813ZB41"/>
<reference evidence="2" key="1">
    <citation type="submission" date="2021-02" db="EMBL/GenBank/DDBJ databases">
        <authorList>
            <person name="Nowell W R."/>
        </authorList>
    </citation>
    <scope>NUCLEOTIDE SEQUENCE</scope>
</reference>
<evidence type="ECO:0000313" key="2">
    <source>
        <dbReference type="EMBL" id="CAF0895986.1"/>
    </source>
</evidence>
<evidence type="ECO:0000313" key="5">
    <source>
        <dbReference type="Proteomes" id="UP000663889"/>
    </source>
</evidence>
<sequence>MLTHQHSTNLKQQSDHDLTELSWLTQSDMFDRSPSTHRVPILSKNLPIYITDKHRHCSSPLNFIDSSDSEHDNDSSSLYSSSERVTTTTDIISPPHSALCFWILFAIEDSKSRILTLNEICDWIEHHIEQSINHNLNSSNDEQLIQSARLKSKIRYHMTKQLSFFVKIIKNPINGMKLRYPLWTIDRTKRLILLDTLLTMNTRQLSLTTQYTINLFERLCFERRQHLICNTNDENSCPLKNQKRNKIIHHLTSSSDETNNTKRKKQHSKYNLSTIPSVEVVDAAMTLLLLRQPK</sequence>
<evidence type="ECO:0000313" key="3">
    <source>
        <dbReference type="EMBL" id="CAF3859488.1"/>
    </source>
</evidence>